<dbReference type="Pfam" id="PF08797">
    <property type="entry name" value="HIRAN"/>
    <property type="match status" value="1"/>
</dbReference>
<dbReference type="GO" id="GO:0003676">
    <property type="term" value="F:nucleic acid binding"/>
    <property type="evidence" value="ECO:0007669"/>
    <property type="project" value="InterPro"/>
</dbReference>
<feature type="compositionally biased region" description="Polar residues" evidence="3">
    <location>
        <begin position="32"/>
        <end position="55"/>
    </location>
</feature>
<dbReference type="SMART" id="SM00910">
    <property type="entry name" value="HIRAN"/>
    <property type="match status" value="1"/>
</dbReference>
<accession>A0A8S5NCL5</accession>
<proteinExistence type="predicted"/>
<evidence type="ECO:0000256" key="2">
    <source>
        <dbReference type="ARBA" id="ARBA00022801"/>
    </source>
</evidence>
<dbReference type="EMBL" id="BK015136">
    <property type="protein sequence ID" value="DAD92446.1"/>
    <property type="molecule type" value="Genomic_DNA"/>
</dbReference>
<feature type="domain" description="HIRAN" evidence="4">
    <location>
        <begin position="66"/>
        <end position="169"/>
    </location>
</feature>
<name>A0A8S5NCL5_9CAUD</name>
<sequence length="375" mass="43304">MIGFILIIFLAGFIFIAYLKKSNDSSNNKSNGTISSNTSNYDNNRTQLNHASNTQKAKEIPSTAKKVNFAVKGTSYRSQADINAARNVRVGDELTLIHEAYNDYDSFAMMVLTSDGHHIGYVEKKYSMCFFAYKDIIYKCIVSKVTNDDVPFIYANAFLPFDARVPDDDLKVQKMTSKEGQYIGNGVTVKITTERSLAHETNPDLELAEKLKYSEPEKAVEIFLSCAANESGLYSLHQACFCYRKMKAYDKEKELIQQIIAVCKDEGKEEYIPEYESRLKSVEYYINKQNEKGELDKAYSLQKEGKYKEALDLYLFYFNKDKFVLNLTDRIIQCYRKLNDKSNETRMLEYALKNKLSESNKLKYEKRLEKLKQEQ</sequence>
<evidence type="ECO:0000259" key="4">
    <source>
        <dbReference type="SMART" id="SM00910"/>
    </source>
</evidence>
<dbReference type="GO" id="GO:0008270">
    <property type="term" value="F:zinc ion binding"/>
    <property type="evidence" value="ECO:0007669"/>
    <property type="project" value="InterPro"/>
</dbReference>
<feature type="region of interest" description="Disordered" evidence="3">
    <location>
        <begin position="24"/>
        <end position="60"/>
    </location>
</feature>
<dbReference type="GO" id="GO:0016818">
    <property type="term" value="F:hydrolase activity, acting on acid anhydrides, in phosphorus-containing anhydrides"/>
    <property type="evidence" value="ECO:0007669"/>
    <property type="project" value="InterPro"/>
</dbReference>
<evidence type="ECO:0000256" key="3">
    <source>
        <dbReference type="SAM" id="MobiDB-lite"/>
    </source>
</evidence>
<dbReference type="Gene3D" id="3.30.70.2330">
    <property type="match status" value="1"/>
</dbReference>
<keyword evidence="2" id="KW-0378">Hydrolase</keyword>
<reference evidence="5" key="1">
    <citation type="journal article" date="2021" name="Proc. Natl. Acad. Sci. U.S.A.">
        <title>A Catalog of Tens of Thousands of Viruses from Human Metagenomes Reveals Hidden Associations with Chronic Diseases.</title>
        <authorList>
            <person name="Tisza M.J."/>
            <person name="Buck C.B."/>
        </authorList>
    </citation>
    <scope>NUCLEOTIDE SEQUENCE</scope>
    <source>
        <strain evidence="5">CtzEj35</strain>
    </source>
</reference>
<evidence type="ECO:0000313" key="5">
    <source>
        <dbReference type="EMBL" id="DAD92446.1"/>
    </source>
</evidence>
<protein>
    <submittedName>
        <fullName evidence="5">HIRAN domain</fullName>
    </submittedName>
</protein>
<dbReference type="InterPro" id="IPR014905">
    <property type="entry name" value="HIRAN"/>
</dbReference>
<organism evidence="5">
    <name type="scientific">Siphoviridae sp. ctzEj35</name>
    <dbReference type="NCBI Taxonomy" id="2826528"/>
    <lineage>
        <taxon>Viruses</taxon>
        <taxon>Duplodnaviria</taxon>
        <taxon>Heunggongvirae</taxon>
        <taxon>Uroviricota</taxon>
        <taxon>Caudoviricetes</taxon>
    </lineage>
</organism>
<keyword evidence="1" id="KW-0479">Metal-binding</keyword>
<evidence type="ECO:0000256" key="1">
    <source>
        <dbReference type="ARBA" id="ARBA00022723"/>
    </source>
</evidence>